<evidence type="ECO:0000259" key="2">
    <source>
        <dbReference type="SMART" id="SM00893"/>
    </source>
</evidence>
<comment type="caution">
    <text evidence="3">The sequence shown here is derived from an EMBL/GenBank/DDBJ whole genome shotgun (WGS) entry which is preliminary data.</text>
</comment>
<dbReference type="SMART" id="SM00893">
    <property type="entry name" value="ETF"/>
    <property type="match status" value="1"/>
</dbReference>
<evidence type="ECO:0000313" key="3">
    <source>
        <dbReference type="EMBL" id="NYE57793.1"/>
    </source>
</evidence>
<dbReference type="InterPro" id="IPR014730">
    <property type="entry name" value="ETF_a/b_N"/>
</dbReference>
<dbReference type="PANTHER" id="PTHR21294:SF17">
    <property type="entry name" value="PROTEIN FIXA"/>
    <property type="match status" value="1"/>
</dbReference>
<evidence type="ECO:0000256" key="1">
    <source>
        <dbReference type="ARBA" id="ARBA00042002"/>
    </source>
</evidence>
<feature type="domain" description="Electron transfer flavoprotein alpha/beta-subunit N-terminal" evidence="2">
    <location>
        <begin position="22"/>
        <end position="218"/>
    </location>
</feature>
<accession>A0ABX2RCK2</accession>
<dbReference type="InterPro" id="IPR012255">
    <property type="entry name" value="ETF_b"/>
</dbReference>
<protein>
    <recommendedName>
        <fullName evidence="1">Electron transfer flavoprotein small subunit</fullName>
    </recommendedName>
</protein>
<dbReference type="InterPro" id="IPR033948">
    <property type="entry name" value="ETF_beta_N"/>
</dbReference>
<name>A0ABX2RCK2_9THEO</name>
<keyword evidence="4" id="KW-1185">Reference proteome</keyword>
<reference evidence="3 4" key="1">
    <citation type="submission" date="2020-07" db="EMBL/GenBank/DDBJ databases">
        <title>Genomic Encyclopedia of Type Strains, Phase III (KMG-III): the genomes of soil and plant-associated and newly described type strains.</title>
        <authorList>
            <person name="Whitman W."/>
        </authorList>
    </citation>
    <scope>NUCLEOTIDE SEQUENCE [LARGE SCALE GENOMIC DNA]</scope>
    <source>
        <strain evidence="3 4">DSM 11255</strain>
    </source>
</reference>
<dbReference type="SUPFAM" id="SSF52402">
    <property type="entry name" value="Adenine nucleotide alpha hydrolases-like"/>
    <property type="match status" value="1"/>
</dbReference>
<dbReference type="Gene3D" id="3.40.50.620">
    <property type="entry name" value="HUPs"/>
    <property type="match status" value="1"/>
</dbReference>
<dbReference type="Proteomes" id="UP000604066">
    <property type="component" value="Unassembled WGS sequence"/>
</dbReference>
<dbReference type="Pfam" id="PF01012">
    <property type="entry name" value="ETF"/>
    <property type="match status" value="1"/>
</dbReference>
<dbReference type="CDD" id="cd01714">
    <property type="entry name" value="ETF_beta"/>
    <property type="match status" value="1"/>
</dbReference>
<dbReference type="EMBL" id="JACCBS010000002">
    <property type="protein sequence ID" value="NYE57793.1"/>
    <property type="molecule type" value="Genomic_DNA"/>
</dbReference>
<dbReference type="PIRSF" id="PIRSF000090">
    <property type="entry name" value="Beta-ETF"/>
    <property type="match status" value="1"/>
</dbReference>
<dbReference type="InterPro" id="IPR014729">
    <property type="entry name" value="Rossmann-like_a/b/a_fold"/>
</dbReference>
<dbReference type="PANTHER" id="PTHR21294">
    <property type="entry name" value="ELECTRON TRANSFER FLAVOPROTEIN BETA-SUBUNIT"/>
    <property type="match status" value="1"/>
</dbReference>
<organism evidence="3 4">
    <name type="scientific">Carboxydothermus ferrireducens DSM 11255</name>
    <dbReference type="NCBI Taxonomy" id="1119529"/>
    <lineage>
        <taxon>Bacteria</taxon>
        <taxon>Bacillati</taxon>
        <taxon>Bacillota</taxon>
        <taxon>Clostridia</taxon>
        <taxon>Thermoanaerobacterales</taxon>
        <taxon>Thermoanaerobacteraceae</taxon>
        <taxon>Carboxydothermus</taxon>
    </lineage>
</organism>
<proteinExistence type="predicted"/>
<sequence>MHAVVLLKQVPDTAEVRIDPKTNTLIREGVPSIINPYDAHALEEALRLKDKYGGKVTVVSMGPPQAAEALKKAISYGADRAILLTDRKFAGSDTLATSYVLAKAIEKIASAEPVDLVFAGKQAIDGDTAQVGPGVAARLNMALITYIERVEEFNPVEGYVVAVRKIEGRKEYVRAKLPALLTALKGINEIRYATMPDMIRAARYQPEVWGKEQLDVEEAFLGLKGSPTQVWKSFVPQAKARAKVEMLTGSPQEVAKALVEKLVPLTLVANK</sequence>
<gene>
    <name evidence="3" type="ORF">HDG70_001508</name>
</gene>
<evidence type="ECO:0000313" key="4">
    <source>
        <dbReference type="Proteomes" id="UP000604066"/>
    </source>
</evidence>
<dbReference type="RefSeq" id="WP_011345345.1">
    <property type="nucleotide sequence ID" value="NZ_ATYG01000003.1"/>
</dbReference>